<keyword evidence="4" id="KW-1185">Reference proteome</keyword>
<sequence length="74" mass="8228">MKKTILVALGAAFFIIGVNETFHHGILASYWLFMLSGACFLGIQFSKKATDKSEETPSKSSTSKKSSNRKRKKK</sequence>
<feature type="region of interest" description="Disordered" evidence="1">
    <location>
        <begin position="48"/>
        <end position="74"/>
    </location>
</feature>
<feature type="transmembrane region" description="Helical" evidence="2">
    <location>
        <begin position="29"/>
        <end position="46"/>
    </location>
</feature>
<dbReference type="KEGG" id="fya:KMW28_16265"/>
<evidence type="ECO:0000313" key="4">
    <source>
        <dbReference type="Proteomes" id="UP000678679"/>
    </source>
</evidence>
<dbReference type="Proteomes" id="UP000678679">
    <property type="component" value="Chromosome 1"/>
</dbReference>
<keyword evidence="2" id="KW-0472">Membrane</keyword>
<proteinExistence type="predicted"/>
<evidence type="ECO:0000256" key="1">
    <source>
        <dbReference type="SAM" id="MobiDB-lite"/>
    </source>
</evidence>
<accession>A0AAX1N140</accession>
<protein>
    <submittedName>
        <fullName evidence="3">Uncharacterized protein</fullName>
    </submittedName>
</protein>
<keyword evidence="2" id="KW-0812">Transmembrane</keyword>
<gene>
    <name evidence="3" type="ORF">KMW28_16265</name>
</gene>
<keyword evidence="2" id="KW-1133">Transmembrane helix</keyword>
<evidence type="ECO:0000313" key="3">
    <source>
        <dbReference type="EMBL" id="QWG01201.1"/>
    </source>
</evidence>
<dbReference type="EMBL" id="CP076132">
    <property type="protein sequence ID" value="QWG01201.1"/>
    <property type="molecule type" value="Genomic_DNA"/>
</dbReference>
<reference evidence="3 4" key="1">
    <citation type="submission" date="2021-05" db="EMBL/GenBank/DDBJ databases">
        <title>Comparative genomic studies on the polysaccharide-degrading batcterial strains of the Flammeovirga genus.</title>
        <authorList>
            <person name="Zewei F."/>
            <person name="Zheng Z."/>
            <person name="Yu L."/>
            <person name="Ruyue G."/>
            <person name="Yanhong M."/>
            <person name="Yuanyuan C."/>
            <person name="Jingyan G."/>
            <person name="Wenjun H."/>
        </authorList>
    </citation>
    <scope>NUCLEOTIDE SEQUENCE [LARGE SCALE GENOMIC DNA]</scope>
    <source>
        <strain evidence="3 4">NBRC:100898</strain>
    </source>
</reference>
<evidence type="ECO:0000256" key="2">
    <source>
        <dbReference type="SAM" id="Phobius"/>
    </source>
</evidence>
<feature type="compositionally biased region" description="Basic and acidic residues" evidence="1">
    <location>
        <begin position="48"/>
        <end position="57"/>
    </location>
</feature>
<name>A0AAX1N140_9BACT</name>
<organism evidence="3 4">
    <name type="scientific">Flammeovirga yaeyamensis</name>
    <dbReference type="NCBI Taxonomy" id="367791"/>
    <lineage>
        <taxon>Bacteria</taxon>
        <taxon>Pseudomonadati</taxon>
        <taxon>Bacteroidota</taxon>
        <taxon>Cytophagia</taxon>
        <taxon>Cytophagales</taxon>
        <taxon>Flammeovirgaceae</taxon>
        <taxon>Flammeovirga</taxon>
    </lineage>
</organism>
<dbReference type="AlphaFoldDB" id="A0AAX1N140"/>
<dbReference type="RefSeq" id="WP_158297492.1">
    <property type="nucleotide sequence ID" value="NZ_CP076132.1"/>
</dbReference>